<feature type="compositionally biased region" description="Polar residues" evidence="1">
    <location>
        <begin position="709"/>
        <end position="723"/>
    </location>
</feature>
<name>A0A5C3QK89_9AGAR</name>
<sequence length="821" mass="89559">MATTLPPEIWLSIILLATDEDILSAPTPFPTSFSTSAWFSTTIPIQKPSEYEDNEEDSEEEEEINWDLRSPEDAYDALMRRSYATKKSMMLTCRLLERICVEERVMTRTVFVNQLSQLIRVAEQFDRVPGLGWQTRRVHITCPISAVPSSSGSPGDFENAVLSILKSSPNLATLVIKTPLVGGSMFGRIAHGLGSSCKRTLKVLRMATSASNTKRLIWMLTSLRGLQALSLDFSPGKRDTDAQQDGPQEGSSDWVVVQDEDPESTALGTASTVPLALPSLTQLTLTGILQPLLTHLTEHWALPLLHTVTLSSNFSRDVLDLPSFARAHGPRLVYLDVNSMREWDVSSVLDSCGRLQVLCLNADLQYGSRQDGILPYLLTQRFHENITHVGLHGLEYAFTTTSAFRSPKHTLSFSKSNSAQPSTSVDLAFSDSEDDDSAEEPIPRLGGDAHAMILRHRNDRLFTALFPSMPTGVDIRPAYAAFPNLHTLRALSRPLIQSLGILGGPDHEEGYERWKRWWDATVRFAPTERSIAPGVRFENCTGDIITTVPGDDAELSGSEDGEDSLEEELEEMGFFDSEEEQEAMPLPSSRVSELRDLLEECRLSAEEGRKAGHLLGLGGQLSLLAGLGPQTGHDPKAIEVMVNQHMRAKESRTASGTGPSLAAAPIPARPASIAYQPTHAPTPKPALVSAPRLPAGGGPSRIPVPAKRITSTSKSRTLPSAPQTRAARSPPAEEEEYIPENETTEERTARRRRKRISDVAIGLGYRNGYVPGIGYSRQVSGGYEGRVSLGGGGRVSLGGAGEDGERRRSKGKGRVSDASVQ</sequence>
<dbReference type="OrthoDB" id="5345779at2759"/>
<organism evidence="2 3">
    <name type="scientific">Pterulicium gracile</name>
    <dbReference type="NCBI Taxonomy" id="1884261"/>
    <lineage>
        <taxon>Eukaryota</taxon>
        <taxon>Fungi</taxon>
        <taxon>Dikarya</taxon>
        <taxon>Basidiomycota</taxon>
        <taxon>Agaricomycotina</taxon>
        <taxon>Agaricomycetes</taxon>
        <taxon>Agaricomycetidae</taxon>
        <taxon>Agaricales</taxon>
        <taxon>Pleurotineae</taxon>
        <taxon>Pterulaceae</taxon>
        <taxon>Pterulicium</taxon>
    </lineage>
</organism>
<protein>
    <submittedName>
        <fullName evidence="2">Uncharacterized protein</fullName>
    </submittedName>
</protein>
<dbReference type="AlphaFoldDB" id="A0A5C3QK89"/>
<evidence type="ECO:0000313" key="3">
    <source>
        <dbReference type="Proteomes" id="UP000305067"/>
    </source>
</evidence>
<keyword evidence="3" id="KW-1185">Reference proteome</keyword>
<evidence type="ECO:0000256" key="1">
    <source>
        <dbReference type="SAM" id="MobiDB-lite"/>
    </source>
</evidence>
<evidence type="ECO:0000313" key="2">
    <source>
        <dbReference type="EMBL" id="TFL00881.1"/>
    </source>
</evidence>
<feature type="region of interest" description="Disordered" evidence="1">
    <location>
        <begin position="412"/>
        <end position="444"/>
    </location>
</feature>
<dbReference type="EMBL" id="ML178827">
    <property type="protein sequence ID" value="TFL00881.1"/>
    <property type="molecule type" value="Genomic_DNA"/>
</dbReference>
<gene>
    <name evidence="2" type="ORF">BDV98DRAFT_605057</name>
</gene>
<proteinExistence type="predicted"/>
<dbReference type="SUPFAM" id="SSF52047">
    <property type="entry name" value="RNI-like"/>
    <property type="match status" value="1"/>
</dbReference>
<feature type="region of interest" description="Disordered" evidence="1">
    <location>
        <begin position="674"/>
        <end position="752"/>
    </location>
</feature>
<dbReference type="Proteomes" id="UP000305067">
    <property type="component" value="Unassembled WGS sequence"/>
</dbReference>
<feature type="region of interest" description="Disordered" evidence="1">
    <location>
        <begin position="786"/>
        <end position="821"/>
    </location>
</feature>
<feature type="region of interest" description="Disordered" evidence="1">
    <location>
        <begin position="234"/>
        <end position="253"/>
    </location>
</feature>
<feature type="compositionally biased region" description="Gly residues" evidence="1">
    <location>
        <begin position="786"/>
        <end position="801"/>
    </location>
</feature>
<reference evidence="2 3" key="1">
    <citation type="journal article" date="2019" name="Nat. Ecol. Evol.">
        <title>Megaphylogeny resolves global patterns of mushroom evolution.</title>
        <authorList>
            <person name="Varga T."/>
            <person name="Krizsan K."/>
            <person name="Foldi C."/>
            <person name="Dima B."/>
            <person name="Sanchez-Garcia M."/>
            <person name="Sanchez-Ramirez S."/>
            <person name="Szollosi G.J."/>
            <person name="Szarkandi J.G."/>
            <person name="Papp V."/>
            <person name="Albert L."/>
            <person name="Andreopoulos W."/>
            <person name="Angelini C."/>
            <person name="Antonin V."/>
            <person name="Barry K.W."/>
            <person name="Bougher N.L."/>
            <person name="Buchanan P."/>
            <person name="Buyck B."/>
            <person name="Bense V."/>
            <person name="Catcheside P."/>
            <person name="Chovatia M."/>
            <person name="Cooper J."/>
            <person name="Damon W."/>
            <person name="Desjardin D."/>
            <person name="Finy P."/>
            <person name="Geml J."/>
            <person name="Haridas S."/>
            <person name="Hughes K."/>
            <person name="Justo A."/>
            <person name="Karasinski D."/>
            <person name="Kautmanova I."/>
            <person name="Kiss B."/>
            <person name="Kocsube S."/>
            <person name="Kotiranta H."/>
            <person name="LaButti K.M."/>
            <person name="Lechner B.E."/>
            <person name="Liimatainen K."/>
            <person name="Lipzen A."/>
            <person name="Lukacs Z."/>
            <person name="Mihaltcheva S."/>
            <person name="Morgado L.N."/>
            <person name="Niskanen T."/>
            <person name="Noordeloos M.E."/>
            <person name="Ohm R.A."/>
            <person name="Ortiz-Santana B."/>
            <person name="Ovrebo C."/>
            <person name="Racz N."/>
            <person name="Riley R."/>
            <person name="Savchenko A."/>
            <person name="Shiryaev A."/>
            <person name="Soop K."/>
            <person name="Spirin V."/>
            <person name="Szebenyi C."/>
            <person name="Tomsovsky M."/>
            <person name="Tulloss R.E."/>
            <person name="Uehling J."/>
            <person name="Grigoriev I.V."/>
            <person name="Vagvolgyi C."/>
            <person name="Papp T."/>
            <person name="Martin F.M."/>
            <person name="Miettinen O."/>
            <person name="Hibbett D.S."/>
            <person name="Nagy L.G."/>
        </authorList>
    </citation>
    <scope>NUCLEOTIDE SEQUENCE [LARGE SCALE GENOMIC DNA]</scope>
    <source>
        <strain evidence="2 3">CBS 309.79</strain>
    </source>
</reference>
<feature type="compositionally biased region" description="Polar residues" evidence="1">
    <location>
        <begin position="412"/>
        <end position="425"/>
    </location>
</feature>
<feature type="compositionally biased region" description="Acidic residues" evidence="1">
    <location>
        <begin position="732"/>
        <end position="743"/>
    </location>
</feature>
<accession>A0A5C3QK89</accession>